<dbReference type="Proteomes" id="UP001151760">
    <property type="component" value="Unassembled WGS sequence"/>
</dbReference>
<dbReference type="Pfam" id="PF24626">
    <property type="entry name" value="SH3_Tf2-1"/>
    <property type="match status" value="1"/>
</dbReference>
<dbReference type="EMBL" id="BQNB010011123">
    <property type="protein sequence ID" value="GJS86434.1"/>
    <property type="molecule type" value="Genomic_DNA"/>
</dbReference>
<evidence type="ECO:0000256" key="1">
    <source>
        <dbReference type="SAM" id="MobiDB-lite"/>
    </source>
</evidence>
<feature type="compositionally biased region" description="Basic and acidic residues" evidence="1">
    <location>
        <begin position="24"/>
        <end position="34"/>
    </location>
</feature>
<accession>A0ABQ4Z8E8</accession>
<dbReference type="PANTHER" id="PTHR46148:SF59">
    <property type="entry name" value="NUCLEOTIDYLTRANSFERASE, RIBONUCLEASE H"/>
    <property type="match status" value="1"/>
</dbReference>
<dbReference type="PANTHER" id="PTHR46148">
    <property type="entry name" value="CHROMO DOMAIN-CONTAINING PROTEIN"/>
    <property type="match status" value="1"/>
</dbReference>
<name>A0ABQ4Z8E8_9ASTR</name>
<evidence type="ECO:0000313" key="3">
    <source>
        <dbReference type="EMBL" id="GJS86434.1"/>
    </source>
</evidence>
<gene>
    <name evidence="3" type="ORF">Tco_0769070</name>
</gene>
<proteinExistence type="predicted"/>
<reference evidence="3" key="1">
    <citation type="journal article" date="2022" name="Int. J. Mol. Sci.">
        <title>Draft Genome of Tanacetum Coccineum: Genomic Comparison of Closely Related Tanacetum-Family Plants.</title>
        <authorList>
            <person name="Yamashiro T."/>
            <person name="Shiraishi A."/>
            <person name="Nakayama K."/>
            <person name="Satake H."/>
        </authorList>
    </citation>
    <scope>NUCLEOTIDE SEQUENCE</scope>
</reference>
<protein>
    <recommendedName>
        <fullName evidence="2">Tf2-1-like SH3-like domain-containing protein</fullName>
    </recommendedName>
</protein>
<dbReference type="InterPro" id="IPR056924">
    <property type="entry name" value="SH3_Tf2-1"/>
</dbReference>
<sequence>MSITGVLGRGWGSPTDGSGIDPRNNGKDRHDQAKDASSSGSTKELRRSETKADGVRGWGTELCLRVLGKVGKVAYMLELPQELSRVHHTFHVSNLETCYVRRTLVMPVEGIHVDEKLFVCGEPVEIMKWEIIQLKRSRIHGLRFGWNLGGALSLPGET</sequence>
<organism evidence="3 4">
    <name type="scientific">Tanacetum coccineum</name>
    <dbReference type="NCBI Taxonomy" id="301880"/>
    <lineage>
        <taxon>Eukaryota</taxon>
        <taxon>Viridiplantae</taxon>
        <taxon>Streptophyta</taxon>
        <taxon>Embryophyta</taxon>
        <taxon>Tracheophyta</taxon>
        <taxon>Spermatophyta</taxon>
        <taxon>Magnoliopsida</taxon>
        <taxon>eudicotyledons</taxon>
        <taxon>Gunneridae</taxon>
        <taxon>Pentapetalae</taxon>
        <taxon>asterids</taxon>
        <taxon>campanulids</taxon>
        <taxon>Asterales</taxon>
        <taxon>Asteraceae</taxon>
        <taxon>Asteroideae</taxon>
        <taxon>Anthemideae</taxon>
        <taxon>Anthemidinae</taxon>
        <taxon>Tanacetum</taxon>
    </lineage>
</organism>
<evidence type="ECO:0000313" key="4">
    <source>
        <dbReference type="Proteomes" id="UP001151760"/>
    </source>
</evidence>
<feature type="domain" description="Tf2-1-like SH3-like" evidence="2">
    <location>
        <begin position="65"/>
        <end position="98"/>
    </location>
</feature>
<evidence type="ECO:0000259" key="2">
    <source>
        <dbReference type="Pfam" id="PF24626"/>
    </source>
</evidence>
<feature type="region of interest" description="Disordered" evidence="1">
    <location>
        <begin position="1"/>
        <end position="50"/>
    </location>
</feature>
<reference evidence="3" key="2">
    <citation type="submission" date="2022-01" db="EMBL/GenBank/DDBJ databases">
        <authorList>
            <person name="Yamashiro T."/>
            <person name="Shiraishi A."/>
            <person name="Satake H."/>
            <person name="Nakayama K."/>
        </authorList>
    </citation>
    <scope>NUCLEOTIDE SEQUENCE</scope>
</reference>
<comment type="caution">
    <text evidence="3">The sequence shown here is derived from an EMBL/GenBank/DDBJ whole genome shotgun (WGS) entry which is preliminary data.</text>
</comment>
<keyword evidence="4" id="KW-1185">Reference proteome</keyword>